<evidence type="ECO:0008006" key="3">
    <source>
        <dbReference type="Google" id="ProtNLM"/>
    </source>
</evidence>
<dbReference type="OrthoDB" id="2419903at2759"/>
<sequence length="292" mass="31639">MLRKKLGWGNSSPQADLCEICGARPKFVENGVKHQYCSRTCARNGQGPVPDSCKLRGCRATGKSAFASFCSEAHAKEGVLQGVVQACESCEILPRTVGALCIACDRRAHSQGSIRELRPNGRTFRNYKDHFVSQWKSPEPAPTVEKIFEVDVPHDVRTKHNAYRATSSSAVEIHTYHSSQCICNFGVDASSVLCSYKSCGICCIVKSSFNSFAFGVPFNTGRFGDGIYSYRNSARADYFATSCTSSPYRVSIGCSTIVDSGTVGSNTSAESDSVFVPTAAAIIPVCILVYRK</sequence>
<accession>A0A9P3UPX6</accession>
<evidence type="ECO:0000313" key="1">
    <source>
        <dbReference type="EMBL" id="GLB40707.1"/>
    </source>
</evidence>
<dbReference type="Gene3D" id="3.90.228.10">
    <property type="match status" value="1"/>
</dbReference>
<gene>
    <name evidence="1" type="ORF">LshimejAT787_0805780</name>
</gene>
<comment type="caution">
    <text evidence="1">The sequence shown here is derived from an EMBL/GenBank/DDBJ whole genome shotgun (WGS) entry which is preliminary data.</text>
</comment>
<dbReference type="AlphaFoldDB" id="A0A9P3UPX6"/>
<dbReference type="Proteomes" id="UP001063166">
    <property type="component" value="Unassembled WGS sequence"/>
</dbReference>
<organism evidence="1 2">
    <name type="scientific">Lyophyllum shimeji</name>
    <name type="common">Hon-shimeji</name>
    <name type="synonym">Tricholoma shimeji</name>
    <dbReference type="NCBI Taxonomy" id="47721"/>
    <lineage>
        <taxon>Eukaryota</taxon>
        <taxon>Fungi</taxon>
        <taxon>Dikarya</taxon>
        <taxon>Basidiomycota</taxon>
        <taxon>Agaricomycotina</taxon>
        <taxon>Agaricomycetes</taxon>
        <taxon>Agaricomycetidae</taxon>
        <taxon>Agaricales</taxon>
        <taxon>Tricholomatineae</taxon>
        <taxon>Lyophyllaceae</taxon>
        <taxon>Lyophyllum</taxon>
    </lineage>
</organism>
<proteinExistence type="predicted"/>
<dbReference type="EMBL" id="BRPK01000008">
    <property type="protein sequence ID" value="GLB40707.1"/>
    <property type="molecule type" value="Genomic_DNA"/>
</dbReference>
<dbReference type="SUPFAM" id="SSF56399">
    <property type="entry name" value="ADP-ribosylation"/>
    <property type="match status" value="1"/>
</dbReference>
<name>A0A9P3UPX6_LYOSH</name>
<protein>
    <recommendedName>
        <fullName evidence="3">PARP catalytic domain-containing protein</fullName>
    </recommendedName>
</protein>
<keyword evidence="2" id="KW-1185">Reference proteome</keyword>
<reference evidence="1" key="1">
    <citation type="submission" date="2022-07" db="EMBL/GenBank/DDBJ databases">
        <title>The genome of Lyophyllum shimeji provides insight into the initial evolution of ectomycorrhizal fungal genome.</title>
        <authorList>
            <person name="Kobayashi Y."/>
            <person name="Shibata T."/>
            <person name="Hirakawa H."/>
            <person name="Shigenobu S."/>
            <person name="Nishiyama T."/>
            <person name="Yamada A."/>
            <person name="Hasebe M."/>
            <person name="Kawaguchi M."/>
        </authorList>
    </citation>
    <scope>NUCLEOTIDE SEQUENCE</scope>
    <source>
        <strain evidence="1">AT787</strain>
    </source>
</reference>
<evidence type="ECO:0000313" key="2">
    <source>
        <dbReference type="Proteomes" id="UP001063166"/>
    </source>
</evidence>